<sequence>MEPGPALADELLFPTAAHYQPPKTTEEDTPWPLSPLNPASRINSLDCDYSTPQWEIEGAEPDGRHYWVIPNFARGQPPRWIDVYYQPGDLEAPGLRLLKPTRRLLALPSNRRGQLDLGRHILRALEYWSSRVNNFAQKYKRLPLGSQIAINRITADVRFMDITLVPDYDLERQWLSAEDLKQAWGFSEDFVLPTVINIDKLKYKRRLAGSICLVEVSGQEQALGELIFKCQAMDVKAIYRELRNLFWLPVHPNLPRRPLFLVSKKVRFGGKRGICGFVTEFFPTGTIDSAIRRHQREPGGLPLSLRLSWAKDLACALIAIRNSPLKCYTDLKLDNVVLSDDTLHAESNHAQAKLAPSRAVLIDFEQGTPWIHWAPPEIYWINYIERLASGTTVSPATRARYASMLHPLLPGWMPEDRRALYTTGDRSHCHAWSHLNEAEGESAMVYMLGKALWCLAENVFDVIEPATFSSFLAVPSVPIFPSFSQTPQNLRECIIGCTSGAPEWDGRRQPFHVRDGRVHLRDNVGGCLSNGTHAADQVLAVSKEWWGKEIEDAERFVNLRVNGLGDESDRTFISFMHTRPTLEEVLKSIEAAIKEAGVR</sequence>
<reference evidence="1" key="1">
    <citation type="journal article" date="2023" name="Mol. Phylogenet. Evol.">
        <title>Genome-scale phylogeny and comparative genomics of the fungal order Sordariales.</title>
        <authorList>
            <person name="Hensen N."/>
            <person name="Bonometti L."/>
            <person name="Westerberg I."/>
            <person name="Brannstrom I.O."/>
            <person name="Guillou S."/>
            <person name="Cros-Aarteil S."/>
            <person name="Calhoun S."/>
            <person name="Haridas S."/>
            <person name="Kuo A."/>
            <person name="Mondo S."/>
            <person name="Pangilinan J."/>
            <person name="Riley R."/>
            <person name="LaButti K."/>
            <person name="Andreopoulos B."/>
            <person name="Lipzen A."/>
            <person name="Chen C."/>
            <person name="Yan M."/>
            <person name="Daum C."/>
            <person name="Ng V."/>
            <person name="Clum A."/>
            <person name="Steindorff A."/>
            <person name="Ohm R.A."/>
            <person name="Martin F."/>
            <person name="Silar P."/>
            <person name="Natvig D.O."/>
            <person name="Lalanne C."/>
            <person name="Gautier V."/>
            <person name="Ament-Velasquez S.L."/>
            <person name="Kruys A."/>
            <person name="Hutchinson M.I."/>
            <person name="Powell A.J."/>
            <person name="Barry K."/>
            <person name="Miller A.N."/>
            <person name="Grigoriev I.V."/>
            <person name="Debuchy R."/>
            <person name="Gladieux P."/>
            <person name="Hiltunen Thoren M."/>
            <person name="Johannesson H."/>
        </authorList>
    </citation>
    <scope>NUCLEOTIDE SEQUENCE</scope>
    <source>
        <strain evidence="1">CBS 990.96</strain>
    </source>
</reference>
<protein>
    <recommendedName>
        <fullName evidence="3">Protein kinase domain-containing protein</fullName>
    </recommendedName>
</protein>
<comment type="caution">
    <text evidence="1">The sequence shown here is derived from an EMBL/GenBank/DDBJ whole genome shotgun (WGS) entry which is preliminary data.</text>
</comment>
<keyword evidence="2" id="KW-1185">Reference proteome</keyword>
<accession>A0AAN7GSC4</accession>
<dbReference type="SUPFAM" id="SSF56112">
    <property type="entry name" value="Protein kinase-like (PK-like)"/>
    <property type="match status" value="1"/>
</dbReference>
<evidence type="ECO:0000313" key="1">
    <source>
        <dbReference type="EMBL" id="KAK4223413.1"/>
    </source>
</evidence>
<dbReference type="InterPro" id="IPR011009">
    <property type="entry name" value="Kinase-like_dom_sf"/>
</dbReference>
<dbReference type="AlphaFoldDB" id="A0AAN7GSC4"/>
<name>A0AAN7GSC4_9PEZI</name>
<reference evidence="1" key="2">
    <citation type="submission" date="2023-05" db="EMBL/GenBank/DDBJ databases">
        <authorList>
            <consortium name="Lawrence Berkeley National Laboratory"/>
            <person name="Steindorff A."/>
            <person name="Hensen N."/>
            <person name="Bonometti L."/>
            <person name="Westerberg I."/>
            <person name="Brannstrom I.O."/>
            <person name="Guillou S."/>
            <person name="Cros-Aarteil S."/>
            <person name="Calhoun S."/>
            <person name="Haridas S."/>
            <person name="Kuo A."/>
            <person name="Mondo S."/>
            <person name="Pangilinan J."/>
            <person name="Riley R."/>
            <person name="Labutti K."/>
            <person name="Andreopoulos B."/>
            <person name="Lipzen A."/>
            <person name="Chen C."/>
            <person name="Yanf M."/>
            <person name="Daum C."/>
            <person name="Ng V."/>
            <person name="Clum A."/>
            <person name="Ohm R."/>
            <person name="Martin F."/>
            <person name="Silar P."/>
            <person name="Natvig D."/>
            <person name="Lalanne C."/>
            <person name="Gautier V."/>
            <person name="Ament-Velasquez S.L."/>
            <person name="Kruys A."/>
            <person name="Hutchinson M.I."/>
            <person name="Powell A.J."/>
            <person name="Barry K."/>
            <person name="Miller A.N."/>
            <person name="Grigoriev I.V."/>
            <person name="Debuchy R."/>
            <person name="Gladieux P."/>
            <person name="Thoren M.H."/>
            <person name="Johannesson H."/>
        </authorList>
    </citation>
    <scope>NUCLEOTIDE SEQUENCE</scope>
    <source>
        <strain evidence="1">CBS 990.96</strain>
    </source>
</reference>
<dbReference type="Proteomes" id="UP001301958">
    <property type="component" value="Unassembled WGS sequence"/>
</dbReference>
<evidence type="ECO:0000313" key="2">
    <source>
        <dbReference type="Proteomes" id="UP001301958"/>
    </source>
</evidence>
<dbReference type="EMBL" id="MU865427">
    <property type="protein sequence ID" value="KAK4223413.1"/>
    <property type="molecule type" value="Genomic_DNA"/>
</dbReference>
<evidence type="ECO:0008006" key="3">
    <source>
        <dbReference type="Google" id="ProtNLM"/>
    </source>
</evidence>
<gene>
    <name evidence="1" type="ORF">QBC38DRAFT_51704</name>
</gene>
<organism evidence="1 2">
    <name type="scientific">Podospora fimiseda</name>
    <dbReference type="NCBI Taxonomy" id="252190"/>
    <lineage>
        <taxon>Eukaryota</taxon>
        <taxon>Fungi</taxon>
        <taxon>Dikarya</taxon>
        <taxon>Ascomycota</taxon>
        <taxon>Pezizomycotina</taxon>
        <taxon>Sordariomycetes</taxon>
        <taxon>Sordariomycetidae</taxon>
        <taxon>Sordariales</taxon>
        <taxon>Podosporaceae</taxon>
        <taxon>Podospora</taxon>
    </lineage>
</organism>
<dbReference type="Gene3D" id="1.10.510.10">
    <property type="entry name" value="Transferase(Phosphotransferase) domain 1"/>
    <property type="match status" value="1"/>
</dbReference>
<proteinExistence type="predicted"/>